<evidence type="ECO:0000256" key="6">
    <source>
        <dbReference type="PIRNR" id="PIRNR002889"/>
    </source>
</evidence>
<dbReference type="STRING" id="633697.EubceDRAFT1_0645"/>
<keyword evidence="8" id="KW-0966">Cell projection</keyword>
<evidence type="ECO:0000256" key="3">
    <source>
        <dbReference type="ARBA" id="ARBA00014376"/>
    </source>
</evidence>
<evidence type="ECO:0000313" key="9">
    <source>
        <dbReference type="Proteomes" id="UP000005753"/>
    </source>
</evidence>
<feature type="domain" description="Flagellar basal body rod protein N-terminal" evidence="7">
    <location>
        <begin position="21"/>
        <end position="39"/>
    </location>
</feature>
<dbReference type="PIRSF" id="PIRSF002889">
    <property type="entry name" value="Rod_FlgB"/>
    <property type="match status" value="1"/>
</dbReference>
<sequence length="131" mass="14757">MSLLYGNEVSLDQKTLDYLWQRQNITVNNIANVDTPKFKSQYLTFEDTLASRIRLAKKGTVRAGEADEIDRAIRHTTATVHTTDNETSRLDGNNVDMDQEQVSLAKTAYEYQMLVNSVSNSLKRLDAAAKS</sequence>
<evidence type="ECO:0000256" key="1">
    <source>
        <dbReference type="ARBA" id="ARBA00004117"/>
    </source>
</evidence>
<evidence type="ECO:0000256" key="2">
    <source>
        <dbReference type="ARBA" id="ARBA00009677"/>
    </source>
</evidence>
<accession>I5ARR1</accession>
<dbReference type="InterPro" id="IPR006300">
    <property type="entry name" value="FlgB"/>
</dbReference>
<evidence type="ECO:0000256" key="5">
    <source>
        <dbReference type="ARBA" id="ARBA00024934"/>
    </source>
</evidence>
<evidence type="ECO:0000256" key="4">
    <source>
        <dbReference type="ARBA" id="ARBA00023143"/>
    </source>
</evidence>
<keyword evidence="8" id="KW-0969">Cilium</keyword>
<reference evidence="8 9" key="2">
    <citation type="submission" date="2012-02" db="EMBL/GenBank/DDBJ databases">
        <title>Improved High-Quality Draft sequence of Eubacterium cellulosolvens 6.</title>
        <authorList>
            <consortium name="US DOE Joint Genome Institute"/>
            <person name="Lucas S."/>
            <person name="Han J."/>
            <person name="Lapidus A."/>
            <person name="Cheng J.-F."/>
            <person name="Goodwin L."/>
            <person name="Pitluck S."/>
            <person name="Peters L."/>
            <person name="Mikhailova N."/>
            <person name="Gu W."/>
            <person name="Detter J.C."/>
            <person name="Han C."/>
            <person name="Tapia R."/>
            <person name="Land M."/>
            <person name="Hauser L."/>
            <person name="Kyrpides N."/>
            <person name="Ivanova N."/>
            <person name="Pagani I."/>
            <person name="Johnson E."/>
            <person name="Mukhopadhyay B."/>
            <person name="Anderson I."/>
            <person name="Woyke T."/>
        </authorList>
    </citation>
    <scope>NUCLEOTIDE SEQUENCE [LARGE SCALE GENOMIC DNA]</scope>
    <source>
        <strain evidence="8 9">6</strain>
    </source>
</reference>
<dbReference type="InterPro" id="IPR001444">
    <property type="entry name" value="Flag_bb_rod_N"/>
</dbReference>
<protein>
    <recommendedName>
        <fullName evidence="3 6">Flagellar basal body rod protein FlgB</fullName>
    </recommendedName>
</protein>
<comment type="function">
    <text evidence="5 6">Structural component of flagellum, the bacterial motility apparatus. Part of the rod structure of flagellar basal body.</text>
</comment>
<dbReference type="Pfam" id="PF00460">
    <property type="entry name" value="Flg_bb_rod"/>
    <property type="match status" value="1"/>
</dbReference>
<keyword evidence="9" id="KW-1185">Reference proteome</keyword>
<keyword evidence="4 6" id="KW-0975">Bacterial flagellum</keyword>
<dbReference type="OrthoDB" id="9792068at2"/>
<dbReference type="GO" id="GO:0071978">
    <property type="term" value="P:bacterial-type flagellum-dependent swarming motility"/>
    <property type="evidence" value="ECO:0007669"/>
    <property type="project" value="TreeGrafter"/>
</dbReference>
<name>I5ARR1_EUBC6</name>
<evidence type="ECO:0000259" key="7">
    <source>
        <dbReference type="Pfam" id="PF00460"/>
    </source>
</evidence>
<comment type="subcellular location">
    <subcellularLocation>
        <location evidence="1 6">Bacterial flagellum basal body</location>
    </subcellularLocation>
</comment>
<dbReference type="NCBIfam" id="TIGR01396">
    <property type="entry name" value="FlgB"/>
    <property type="match status" value="1"/>
</dbReference>
<keyword evidence="8" id="KW-0282">Flagellum</keyword>
<dbReference type="PANTHER" id="PTHR30435:SF12">
    <property type="entry name" value="FLAGELLAR BASAL BODY ROD PROTEIN FLGB"/>
    <property type="match status" value="1"/>
</dbReference>
<evidence type="ECO:0000313" key="8">
    <source>
        <dbReference type="EMBL" id="EIM56484.1"/>
    </source>
</evidence>
<gene>
    <name evidence="8" type="ORF">EubceDRAFT1_0645</name>
</gene>
<comment type="similarity">
    <text evidence="2 6">Belongs to the flagella basal body rod proteins family.</text>
</comment>
<organism evidence="8 9">
    <name type="scientific">Eubacterium cellulosolvens (strain ATCC 43171 / JCM 9499 / 6)</name>
    <name type="common">Cillobacterium cellulosolvens</name>
    <dbReference type="NCBI Taxonomy" id="633697"/>
    <lineage>
        <taxon>Bacteria</taxon>
        <taxon>Bacillati</taxon>
        <taxon>Bacillota</taxon>
        <taxon>Clostridia</taxon>
        <taxon>Eubacteriales</taxon>
        <taxon>Eubacteriaceae</taxon>
        <taxon>Eubacterium</taxon>
    </lineage>
</organism>
<dbReference type="PANTHER" id="PTHR30435">
    <property type="entry name" value="FLAGELLAR PROTEIN"/>
    <property type="match status" value="1"/>
</dbReference>
<dbReference type="eggNOG" id="COG1815">
    <property type="taxonomic scope" value="Bacteria"/>
</dbReference>
<comment type="subunit">
    <text evidence="6">The basal body constitutes a major portion of the flagellar organelle and consists of a number of rings mounted on a central rod.</text>
</comment>
<proteinExistence type="inferred from homology"/>
<dbReference type="GO" id="GO:0030694">
    <property type="term" value="C:bacterial-type flagellum basal body, rod"/>
    <property type="evidence" value="ECO:0007669"/>
    <property type="project" value="InterPro"/>
</dbReference>
<dbReference type="HOGENOM" id="CLU_125463_3_2_9"/>
<dbReference type="AlphaFoldDB" id="I5ARR1"/>
<dbReference type="Proteomes" id="UP000005753">
    <property type="component" value="Chromosome"/>
</dbReference>
<reference evidence="8 9" key="1">
    <citation type="submission" date="2010-08" db="EMBL/GenBank/DDBJ databases">
        <authorList>
            <consortium name="US DOE Joint Genome Institute (JGI-PGF)"/>
            <person name="Lucas S."/>
            <person name="Copeland A."/>
            <person name="Lapidus A."/>
            <person name="Cheng J.-F."/>
            <person name="Bruce D."/>
            <person name="Goodwin L."/>
            <person name="Pitluck S."/>
            <person name="Land M.L."/>
            <person name="Hauser L."/>
            <person name="Chang Y.-J."/>
            <person name="Anderson I.J."/>
            <person name="Johnson E."/>
            <person name="Mulhopadhyay B."/>
            <person name="Kyrpides N."/>
            <person name="Woyke T.J."/>
        </authorList>
    </citation>
    <scope>NUCLEOTIDE SEQUENCE [LARGE SCALE GENOMIC DNA]</scope>
    <source>
        <strain evidence="8 9">6</strain>
    </source>
</reference>
<dbReference type="EMBL" id="CM001487">
    <property type="protein sequence ID" value="EIM56484.1"/>
    <property type="molecule type" value="Genomic_DNA"/>
</dbReference>